<name>A0A9W6ZFX5_9STRA</name>
<organism evidence="1 2">
    <name type="scientific">Triparma retinervis</name>
    <dbReference type="NCBI Taxonomy" id="2557542"/>
    <lineage>
        <taxon>Eukaryota</taxon>
        <taxon>Sar</taxon>
        <taxon>Stramenopiles</taxon>
        <taxon>Ochrophyta</taxon>
        <taxon>Bolidophyceae</taxon>
        <taxon>Parmales</taxon>
        <taxon>Triparmaceae</taxon>
        <taxon>Triparma</taxon>
    </lineage>
</organism>
<dbReference type="Proteomes" id="UP001165082">
    <property type="component" value="Unassembled WGS sequence"/>
</dbReference>
<protein>
    <submittedName>
        <fullName evidence="1">Uncharacterized protein</fullName>
    </submittedName>
</protein>
<sequence length="94" mass="10376">GSRFGRVMHLDIGFNPLGGEGTDVVVKARGTNVEVLRIENTNDGLGEPQTINLVDYDVDELRKMATQSGDEGFMEQVEKYADMLKEGLLGEKEM</sequence>
<reference evidence="1" key="1">
    <citation type="submission" date="2022-07" db="EMBL/GenBank/DDBJ databases">
        <title>Genome analysis of Parmales, a sister group of diatoms, reveals the evolutionary specialization of diatoms from phago-mixotrophs to photoautotrophs.</title>
        <authorList>
            <person name="Ban H."/>
            <person name="Sato S."/>
            <person name="Yoshikawa S."/>
            <person name="Kazumasa Y."/>
            <person name="Nakamura Y."/>
            <person name="Ichinomiya M."/>
            <person name="Saitoh K."/>
            <person name="Sato N."/>
            <person name="Blanc-Mathieu R."/>
            <person name="Endo H."/>
            <person name="Kuwata A."/>
            <person name="Ogata H."/>
        </authorList>
    </citation>
    <scope>NUCLEOTIDE SEQUENCE</scope>
</reference>
<dbReference type="AlphaFoldDB" id="A0A9W6ZFX5"/>
<dbReference type="OrthoDB" id="10609035at2759"/>
<feature type="non-terminal residue" evidence="1">
    <location>
        <position position="1"/>
    </location>
</feature>
<proteinExistence type="predicted"/>
<dbReference type="EMBL" id="BRXZ01005865">
    <property type="protein sequence ID" value="GMH51416.1"/>
    <property type="molecule type" value="Genomic_DNA"/>
</dbReference>
<keyword evidence="2" id="KW-1185">Reference proteome</keyword>
<evidence type="ECO:0000313" key="1">
    <source>
        <dbReference type="EMBL" id="GMH51416.1"/>
    </source>
</evidence>
<gene>
    <name evidence="1" type="ORF">TrRE_jg7495</name>
</gene>
<accession>A0A9W6ZFX5</accession>
<comment type="caution">
    <text evidence="1">The sequence shown here is derived from an EMBL/GenBank/DDBJ whole genome shotgun (WGS) entry which is preliminary data.</text>
</comment>
<evidence type="ECO:0000313" key="2">
    <source>
        <dbReference type="Proteomes" id="UP001165082"/>
    </source>
</evidence>